<dbReference type="SUPFAM" id="SSF48498">
    <property type="entry name" value="Tetracyclin repressor-like, C-terminal domain"/>
    <property type="match status" value="1"/>
</dbReference>
<gene>
    <name evidence="5" type="ORF">BW737_007730</name>
</gene>
<organism evidence="5 6">
    <name type="scientific">Actinomyces ruminis</name>
    <dbReference type="NCBI Taxonomy" id="1937003"/>
    <lineage>
        <taxon>Bacteria</taxon>
        <taxon>Bacillati</taxon>
        <taxon>Actinomycetota</taxon>
        <taxon>Actinomycetes</taxon>
        <taxon>Actinomycetales</taxon>
        <taxon>Actinomycetaceae</taxon>
        <taxon>Actinomyces</taxon>
    </lineage>
</organism>
<dbReference type="Gene3D" id="1.10.10.60">
    <property type="entry name" value="Homeodomain-like"/>
    <property type="match status" value="1"/>
</dbReference>
<dbReference type="EMBL" id="MTPX02000041">
    <property type="protein sequence ID" value="PHP52733.1"/>
    <property type="molecule type" value="Genomic_DNA"/>
</dbReference>
<dbReference type="Gene3D" id="1.10.357.10">
    <property type="entry name" value="Tetracycline Repressor, domain 2"/>
    <property type="match status" value="1"/>
</dbReference>
<evidence type="ECO:0000256" key="1">
    <source>
        <dbReference type="ARBA" id="ARBA00023125"/>
    </source>
</evidence>
<sequence length="214" mass="22975">MVDVALEIGVDRFTLSGVAQRLGVATSALYRTISSREDLLRACLERIAADTDFSDLVGPWRQVARDYAEHLWTLLEEHPGLAGTLVSTSWAYQFFARPIADAQRALTRGGLAPDNAVLTLDFIADTVISVHLQTEVARAPVGEASGASPEAHDADAQGGPDGPSGLEVARRRYEADGRATQLPSELAPSSAWIDRGWLDRKIEVIIRGIAAADG</sequence>
<keyword evidence="6" id="KW-1185">Reference proteome</keyword>
<dbReference type="RefSeq" id="WP_086614061.1">
    <property type="nucleotide sequence ID" value="NZ_MTPX02000041.1"/>
</dbReference>
<dbReference type="PROSITE" id="PS50977">
    <property type="entry name" value="HTH_TETR_2"/>
    <property type="match status" value="1"/>
</dbReference>
<dbReference type="SUPFAM" id="SSF46689">
    <property type="entry name" value="Homeodomain-like"/>
    <property type="match status" value="1"/>
</dbReference>
<keyword evidence="1 2" id="KW-0238">DNA-binding</keyword>
<dbReference type="Pfam" id="PF00440">
    <property type="entry name" value="TetR_N"/>
    <property type="match status" value="1"/>
</dbReference>
<feature type="region of interest" description="Disordered" evidence="3">
    <location>
        <begin position="141"/>
        <end position="167"/>
    </location>
</feature>
<dbReference type="InterPro" id="IPR009057">
    <property type="entry name" value="Homeodomain-like_sf"/>
</dbReference>
<dbReference type="Proteomes" id="UP000194577">
    <property type="component" value="Unassembled WGS sequence"/>
</dbReference>
<comment type="caution">
    <text evidence="5">The sequence shown here is derived from an EMBL/GenBank/DDBJ whole genome shotgun (WGS) entry which is preliminary data.</text>
</comment>
<evidence type="ECO:0000313" key="6">
    <source>
        <dbReference type="Proteomes" id="UP000194577"/>
    </source>
</evidence>
<evidence type="ECO:0000313" key="5">
    <source>
        <dbReference type="EMBL" id="PHP52733.1"/>
    </source>
</evidence>
<feature type="domain" description="HTH tetR-type" evidence="4">
    <location>
        <begin position="1"/>
        <end position="51"/>
    </location>
</feature>
<protein>
    <submittedName>
        <fullName evidence="5">TetR family transcriptional regulator</fullName>
    </submittedName>
</protein>
<evidence type="ECO:0000256" key="2">
    <source>
        <dbReference type="PROSITE-ProRule" id="PRU00335"/>
    </source>
</evidence>
<reference evidence="5 6" key="1">
    <citation type="submission" date="2017-10" db="EMBL/GenBank/DDBJ databases">
        <title>Draft genome sequence of cellulolytic Actinomyces sp CtC72 isolated from cattle rumen fluid.</title>
        <authorList>
            <person name="Joshi A.J."/>
            <person name="Vasudevan G."/>
            <person name="Lanjekar V.B."/>
            <person name="Hivarkar S."/>
            <person name="Engineer A."/>
            <person name="Pore S.D."/>
            <person name="Dhakephalkar P.K."/>
            <person name="Dagar S."/>
        </authorList>
    </citation>
    <scope>NUCLEOTIDE SEQUENCE [LARGE SCALE GENOMIC DNA]</scope>
    <source>
        <strain evidence="6">CtC72</strain>
    </source>
</reference>
<accession>A0ABX4MBD8</accession>
<evidence type="ECO:0000259" key="4">
    <source>
        <dbReference type="PROSITE" id="PS50977"/>
    </source>
</evidence>
<feature type="DNA-binding region" description="H-T-H motif" evidence="2">
    <location>
        <begin position="14"/>
        <end position="33"/>
    </location>
</feature>
<name>A0ABX4MBD8_9ACTO</name>
<evidence type="ECO:0000256" key="3">
    <source>
        <dbReference type="SAM" id="MobiDB-lite"/>
    </source>
</evidence>
<dbReference type="InterPro" id="IPR001647">
    <property type="entry name" value="HTH_TetR"/>
</dbReference>
<proteinExistence type="predicted"/>
<dbReference type="InterPro" id="IPR036271">
    <property type="entry name" value="Tet_transcr_reg_TetR-rel_C_sf"/>
</dbReference>